<dbReference type="InterPro" id="IPR000305">
    <property type="entry name" value="GIY-YIG_endonuc"/>
</dbReference>
<dbReference type="InterPro" id="IPR050066">
    <property type="entry name" value="UvrABC_protein_C"/>
</dbReference>
<reference evidence="10 11" key="1">
    <citation type="submission" date="2014-09" db="EMBL/GenBank/DDBJ databases">
        <title>Draft Genome Sequence of Porphyromonas macacae COT-192_OH2859.</title>
        <authorList>
            <person name="Wallis C."/>
            <person name="Deusch O."/>
            <person name="O'Flynn C."/>
            <person name="Davis I."/>
            <person name="Horsfall A."/>
            <person name="Kirkwood N."/>
            <person name="Harris S."/>
            <person name="Eisen J.A."/>
            <person name="Coil D.A."/>
            <person name="Darling A.E."/>
            <person name="Jospin G."/>
            <person name="Alexiev A."/>
        </authorList>
    </citation>
    <scope>NUCLEOTIDE SEQUENCE [LARGE SCALE GENOMIC DNA]</scope>
    <source>
        <strain evidence="11">COT-192 OH2859</strain>
    </source>
</reference>
<dbReference type="PANTHER" id="PTHR30562">
    <property type="entry name" value="UVRC/OXIDOREDUCTASE"/>
    <property type="match status" value="1"/>
</dbReference>
<dbReference type="SUPFAM" id="SSF82771">
    <property type="entry name" value="GIY-YIG endonuclease"/>
    <property type="match status" value="1"/>
</dbReference>
<dbReference type="InterPro" id="IPR010994">
    <property type="entry name" value="RuvA_2-like"/>
</dbReference>
<dbReference type="InterPro" id="IPR001162">
    <property type="entry name" value="UvrC_RNase_H_dom"/>
</dbReference>
<accession>A0A0A2E006</accession>
<dbReference type="STRING" id="28115.HQ47_09895"/>
<keyword evidence="6 7" id="KW-0742">SOS response</keyword>
<dbReference type="InterPro" id="IPR004791">
    <property type="entry name" value="UvrC"/>
</dbReference>
<dbReference type="Pfam" id="PF22920">
    <property type="entry name" value="UvrC_RNaseH"/>
    <property type="match status" value="1"/>
</dbReference>
<comment type="subcellular location">
    <subcellularLocation>
        <location evidence="7">Cytoplasm</location>
    </subcellularLocation>
</comment>
<keyword evidence="2 7" id="KW-0227">DNA damage</keyword>
<evidence type="ECO:0000256" key="2">
    <source>
        <dbReference type="ARBA" id="ARBA00022763"/>
    </source>
</evidence>
<dbReference type="Pfam" id="PF01541">
    <property type="entry name" value="GIY-YIG"/>
    <property type="match status" value="1"/>
</dbReference>
<feature type="domain" description="GIY-YIG" evidence="8">
    <location>
        <begin position="15"/>
        <end position="93"/>
    </location>
</feature>
<protein>
    <recommendedName>
        <fullName evidence="7">UvrABC system protein C</fullName>
        <shortName evidence="7">Protein UvrC</shortName>
    </recommendedName>
    <alternativeName>
        <fullName evidence="7">Excinuclease ABC subunit C</fullName>
    </alternativeName>
</protein>
<dbReference type="SUPFAM" id="SSF47781">
    <property type="entry name" value="RuvA domain 2-like"/>
    <property type="match status" value="1"/>
</dbReference>
<evidence type="ECO:0000256" key="6">
    <source>
        <dbReference type="ARBA" id="ARBA00023236"/>
    </source>
</evidence>
<dbReference type="InterPro" id="IPR047296">
    <property type="entry name" value="GIY-YIG_UvrC_Cho"/>
</dbReference>
<dbReference type="NCBIfam" id="TIGR00194">
    <property type="entry name" value="uvrC"/>
    <property type="match status" value="1"/>
</dbReference>
<keyword evidence="11" id="KW-1185">Reference proteome</keyword>
<keyword evidence="3 7" id="KW-0228">DNA excision</keyword>
<dbReference type="eggNOG" id="COG0322">
    <property type="taxonomic scope" value="Bacteria"/>
</dbReference>
<dbReference type="GO" id="GO:0009432">
    <property type="term" value="P:SOS response"/>
    <property type="evidence" value="ECO:0007669"/>
    <property type="project" value="UniProtKB-UniRule"/>
</dbReference>
<dbReference type="InterPro" id="IPR035901">
    <property type="entry name" value="GIY-YIG_endonuc_sf"/>
</dbReference>
<dbReference type="EMBL" id="JRFA01000031">
    <property type="protein sequence ID" value="KGN72253.1"/>
    <property type="molecule type" value="Genomic_DNA"/>
</dbReference>
<dbReference type="GO" id="GO:0005737">
    <property type="term" value="C:cytoplasm"/>
    <property type="evidence" value="ECO:0007669"/>
    <property type="project" value="UniProtKB-SubCell"/>
</dbReference>
<dbReference type="GO" id="GO:0009380">
    <property type="term" value="C:excinuclease repair complex"/>
    <property type="evidence" value="ECO:0007669"/>
    <property type="project" value="InterPro"/>
</dbReference>
<dbReference type="PROSITE" id="PS50164">
    <property type="entry name" value="GIY_YIG"/>
    <property type="match status" value="1"/>
</dbReference>
<dbReference type="InterPro" id="IPR038476">
    <property type="entry name" value="UvrC_RNase_H_dom_sf"/>
</dbReference>
<dbReference type="Pfam" id="PF14520">
    <property type="entry name" value="HHH_5"/>
    <property type="match status" value="1"/>
</dbReference>
<organism evidence="10 11">
    <name type="scientific">Porphyromonas macacae</name>
    <dbReference type="NCBI Taxonomy" id="28115"/>
    <lineage>
        <taxon>Bacteria</taxon>
        <taxon>Pseudomonadati</taxon>
        <taxon>Bacteroidota</taxon>
        <taxon>Bacteroidia</taxon>
        <taxon>Bacteroidales</taxon>
        <taxon>Porphyromonadaceae</taxon>
        <taxon>Porphyromonas</taxon>
    </lineage>
</organism>
<comment type="caution">
    <text evidence="10">The sequence shown here is derived from an EMBL/GenBank/DDBJ whole genome shotgun (WGS) entry which is preliminary data.</text>
</comment>
<keyword evidence="1 7" id="KW-0963">Cytoplasm</keyword>
<dbReference type="PROSITE" id="PS50165">
    <property type="entry name" value="UVRC"/>
    <property type="match status" value="1"/>
</dbReference>
<dbReference type="RefSeq" id="WP_036875186.1">
    <property type="nucleotide sequence ID" value="NZ_JBGYTE010000010.1"/>
</dbReference>
<evidence type="ECO:0000256" key="4">
    <source>
        <dbReference type="ARBA" id="ARBA00022881"/>
    </source>
</evidence>
<dbReference type="SUPFAM" id="SSF46600">
    <property type="entry name" value="C-terminal UvrC-binding domain of UvrB"/>
    <property type="match status" value="1"/>
</dbReference>
<evidence type="ECO:0000313" key="11">
    <source>
        <dbReference type="Proteomes" id="UP000030103"/>
    </source>
</evidence>
<dbReference type="Pfam" id="PF08459">
    <property type="entry name" value="UvrC_RNaseH_dom"/>
    <property type="match status" value="1"/>
</dbReference>
<proteinExistence type="inferred from homology"/>
<keyword evidence="4 7" id="KW-0267">Excision nuclease</keyword>
<dbReference type="CDD" id="cd10434">
    <property type="entry name" value="GIY-YIG_UvrC_Cho"/>
    <property type="match status" value="1"/>
</dbReference>
<dbReference type="FunFam" id="3.30.420.340:FF:000001">
    <property type="entry name" value="UvrABC system protein C"/>
    <property type="match status" value="1"/>
</dbReference>
<dbReference type="OrthoDB" id="9804933at2"/>
<comment type="similarity">
    <text evidence="7">Belongs to the UvrC family.</text>
</comment>
<keyword evidence="5 7" id="KW-0234">DNA repair</keyword>
<evidence type="ECO:0000256" key="1">
    <source>
        <dbReference type="ARBA" id="ARBA00022490"/>
    </source>
</evidence>
<sequence length="598" mass="69679">MTQEEIKAIISTIPEEPGCYQYLNKAGTIIYVGKAKNLRKRIGSYFQKEHTDKKTRHLVRNIDNLRYFVVESEFDALILENSLIKQHQPYFNILLKDGKTYPWIVVRQEPFPRVYMTREILKDGSRYFGPYPSVQMAYATMTMIKDLYKIRTCNLNLAPHKIREGRYKVCLDYHIKKCKGPCEGLQSEEEYDRNINEIVELLKGKLHHIIDLYTKEMQHMSEEMRYEEAQKYKERLDYLKKYESKHTVAPFHISNVDVFSFDRDDKAAYINYLHIAEGMINKAYTIEYKLKMDEEPSEILATAITEIRQRFGSTAREIIIPFEVDWEAEPGITFNVPKRGDKLKLLELSLRNVKQYKVDKYKRAEKLNPEQRGLRIVHNMQADLGLKKQPRHIECFDNSNIQGTSAVASCVVFKMGKPSKKDYRKFHIKSVEGADDFATMQEVLHRRYSRLLEENAPLPDLIIVDGGKGQLNAAWESLKNLELTDKIELVGLAKRLDEIYFYNDPDPLILDKNSETLHILQQLRDEAHRFGIKFHREVRSKSQIKSELDEIPGIGAKTKDKLLAHFKSVARIKKATQTELSTVVGDAKAKIITDRFSK</sequence>
<evidence type="ECO:0000256" key="3">
    <source>
        <dbReference type="ARBA" id="ARBA00022769"/>
    </source>
</evidence>
<dbReference type="FunFam" id="3.40.1440.10:FF:000001">
    <property type="entry name" value="UvrABC system protein C"/>
    <property type="match status" value="1"/>
</dbReference>
<dbReference type="AlphaFoldDB" id="A0A0A2E006"/>
<evidence type="ECO:0000256" key="7">
    <source>
        <dbReference type="HAMAP-Rule" id="MF_00203"/>
    </source>
</evidence>
<gene>
    <name evidence="7" type="primary">uvrC</name>
    <name evidence="10" type="ORF">HQ47_09895</name>
</gene>
<evidence type="ECO:0000256" key="5">
    <source>
        <dbReference type="ARBA" id="ARBA00023204"/>
    </source>
</evidence>
<dbReference type="HAMAP" id="MF_00203">
    <property type="entry name" value="UvrC"/>
    <property type="match status" value="1"/>
</dbReference>
<dbReference type="GO" id="GO:0003677">
    <property type="term" value="F:DNA binding"/>
    <property type="evidence" value="ECO:0007669"/>
    <property type="project" value="UniProtKB-UniRule"/>
</dbReference>
<dbReference type="InterPro" id="IPR036876">
    <property type="entry name" value="UVR_dom_sf"/>
</dbReference>
<dbReference type="GO" id="GO:0006289">
    <property type="term" value="P:nucleotide-excision repair"/>
    <property type="evidence" value="ECO:0007669"/>
    <property type="project" value="UniProtKB-UniRule"/>
</dbReference>
<dbReference type="Gene3D" id="3.40.1440.10">
    <property type="entry name" value="GIY-YIG endonuclease"/>
    <property type="match status" value="1"/>
</dbReference>
<dbReference type="PANTHER" id="PTHR30562:SF1">
    <property type="entry name" value="UVRABC SYSTEM PROTEIN C"/>
    <property type="match status" value="1"/>
</dbReference>
<evidence type="ECO:0000259" key="9">
    <source>
        <dbReference type="PROSITE" id="PS50165"/>
    </source>
</evidence>
<feature type="domain" description="UvrC family homology region profile" evidence="9">
    <location>
        <begin position="272"/>
        <end position="478"/>
    </location>
</feature>
<dbReference type="Gene3D" id="1.10.150.20">
    <property type="entry name" value="5' to 3' exonuclease, C-terminal subdomain"/>
    <property type="match status" value="1"/>
</dbReference>
<name>A0A0A2E006_9PORP</name>
<comment type="function">
    <text evidence="7">The UvrABC repair system catalyzes the recognition and processing of DNA lesions. UvrC both incises the 5' and 3' sides of the lesion. The N-terminal half is responsible for the 3' incision and the C-terminal half is responsible for the 5' incision.</text>
</comment>
<comment type="subunit">
    <text evidence="7">Interacts with UvrB in an incision complex.</text>
</comment>
<evidence type="ECO:0000313" key="10">
    <source>
        <dbReference type="EMBL" id="KGN72253.1"/>
    </source>
</evidence>
<dbReference type="Gene3D" id="3.30.420.340">
    <property type="entry name" value="UvrC, RNAse H endonuclease domain"/>
    <property type="match status" value="1"/>
</dbReference>
<evidence type="ECO:0000259" key="8">
    <source>
        <dbReference type="PROSITE" id="PS50164"/>
    </source>
</evidence>
<dbReference type="GO" id="GO:0009381">
    <property type="term" value="F:excinuclease ABC activity"/>
    <property type="evidence" value="ECO:0007669"/>
    <property type="project" value="UniProtKB-UniRule"/>
</dbReference>
<dbReference type="SMART" id="SM00465">
    <property type="entry name" value="GIYc"/>
    <property type="match status" value="1"/>
</dbReference>
<dbReference type="Proteomes" id="UP000030103">
    <property type="component" value="Unassembled WGS sequence"/>
</dbReference>